<dbReference type="InterPro" id="IPR036249">
    <property type="entry name" value="Thioredoxin-like_sf"/>
</dbReference>
<dbReference type="Proteomes" id="UP000244677">
    <property type="component" value="Chromosome"/>
</dbReference>
<dbReference type="AlphaFoldDB" id="A0A2S1LLP1"/>
<evidence type="ECO:0000256" key="1">
    <source>
        <dbReference type="SAM" id="SignalP"/>
    </source>
</evidence>
<evidence type="ECO:0000313" key="2">
    <source>
        <dbReference type="EMBL" id="AWG24652.1"/>
    </source>
</evidence>
<sequence>MKKSILGLLLLLPCMLLAQAISFESLEQNMKTDPRPVVIALRTDWCNICKMQSKQFDSHKPLQHLLANQYYYLELNAETKEAIIFNGKKYNSITNGNTSLHELAYLLGNNKGQLSYPTLVILDSQFQVQARFNGLVKAKTLYKLLNN</sequence>
<feature type="chain" id="PRO_5015440751" description="Thioredoxin-like fold domain-containing protein" evidence="1">
    <location>
        <begin position="21"/>
        <end position="147"/>
    </location>
</feature>
<dbReference type="EMBL" id="CP020919">
    <property type="protein sequence ID" value="AWG24652.1"/>
    <property type="molecule type" value="Genomic_DNA"/>
</dbReference>
<dbReference type="KEGG" id="fki:FK004_05095"/>
<keyword evidence="1" id="KW-0732">Signal</keyword>
<dbReference type="RefSeq" id="WP_108736286.1">
    <property type="nucleotide sequence ID" value="NZ_CP020919.1"/>
</dbReference>
<gene>
    <name evidence="2" type="ORF">FK004_05095</name>
</gene>
<proteinExistence type="predicted"/>
<dbReference type="OrthoDB" id="9811036at2"/>
<dbReference type="Gene3D" id="3.40.30.10">
    <property type="entry name" value="Glutaredoxin"/>
    <property type="match status" value="1"/>
</dbReference>
<evidence type="ECO:0000313" key="3">
    <source>
        <dbReference type="Proteomes" id="UP000244677"/>
    </source>
</evidence>
<reference evidence="2 3" key="1">
    <citation type="submission" date="2017-04" db="EMBL/GenBank/DDBJ databases">
        <title>Complete genome sequence of Flavobacterium kingsejong AJ004.</title>
        <authorList>
            <person name="Lee P.C."/>
        </authorList>
    </citation>
    <scope>NUCLEOTIDE SEQUENCE [LARGE SCALE GENOMIC DNA]</scope>
    <source>
        <strain evidence="2 3">AJ004</strain>
    </source>
</reference>
<accession>A0A2S1LLP1</accession>
<dbReference type="SUPFAM" id="SSF52833">
    <property type="entry name" value="Thioredoxin-like"/>
    <property type="match status" value="1"/>
</dbReference>
<feature type="signal peptide" evidence="1">
    <location>
        <begin position="1"/>
        <end position="20"/>
    </location>
</feature>
<evidence type="ECO:0008006" key="4">
    <source>
        <dbReference type="Google" id="ProtNLM"/>
    </source>
</evidence>
<keyword evidence="3" id="KW-1185">Reference proteome</keyword>
<protein>
    <recommendedName>
        <fullName evidence="4">Thioredoxin-like fold domain-containing protein</fullName>
    </recommendedName>
</protein>
<organism evidence="2 3">
    <name type="scientific">Flavobacterium kingsejongi</name>
    <dbReference type="NCBI Taxonomy" id="1678728"/>
    <lineage>
        <taxon>Bacteria</taxon>
        <taxon>Pseudomonadati</taxon>
        <taxon>Bacteroidota</taxon>
        <taxon>Flavobacteriia</taxon>
        <taxon>Flavobacteriales</taxon>
        <taxon>Flavobacteriaceae</taxon>
        <taxon>Flavobacterium</taxon>
    </lineage>
</organism>
<name>A0A2S1LLP1_9FLAO</name>
<dbReference type="Pfam" id="PF13899">
    <property type="entry name" value="Thioredoxin_7"/>
    <property type="match status" value="1"/>
</dbReference>